<keyword evidence="2" id="KW-1185">Reference proteome</keyword>
<proteinExistence type="predicted"/>
<gene>
    <name evidence="1" type="ORF">GCM10011409_39260</name>
</gene>
<reference evidence="1" key="2">
    <citation type="submission" date="2020-09" db="EMBL/GenBank/DDBJ databases">
        <authorList>
            <person name="Sun Q."/>
            <person name="Zhou Y."/>
        </authorList>
    </citation>
    <scope>NUCLEOTIDE SEQUENCE</scope>
    <source>
        <strain evidence="1">CGMCC 1.15454</strain>
    </source>
</reference>
<accession>A0A9W5X7P1</accession>
<reference evidence="1" key="1">
    <citation type="journal article" date="2014" name="Int. J. Syst. Evol. Microbiol.">
        <title>Complete genome sequence of Corynebacterium casei LMG S-19264T (=DSM 44701T), isolated from a smear-ripened cheese.</title>
        <authorList>
            <consortium name="US DOE Joint Genome Institute (JGI-PGF)"/>
            <person name="Walter F."/>
            <person name="Albersmeier A."/>
            <person name="Kalinowski J."/>
            <person name="Ruckert C."/>
        </authorList>
    </citation>
    <scope>NUCLEOTIDE SEQUENCE</scope>
    <source>
        <strain evidence="1">CGMCC 1.15454</strain>
    </source>
</reference>
<protein>
    <submittedName>
        <fullName evidence="1">Uncharacterized protein</fullName>
    </submittedName>
</protein>
<organism evidence="1 2">
    <name type="scientific">Lentibacillus populi</name>
    <dbReference type="NCBI Taxonomy" id="1827502"/>
    <lineage>
        <taxon>Bacteria</taxon>
        <taxon>Bacillati</taxon>
        <taxon>Bacillota</taxon>
        <taxon>Bacilli</taxon>
        <taxon>Bacillales</taxon>
        <taxon>Bacillaceae</taxon>
        <taxon>Lentibacillus</taxon>
    </lineage>
</organism>
<evidence type="ECO:0000313" key="2">
    <source>
        <dbReference type="Proteomes" id="UP000621492"/>
    </source>
</evidence>
<dbReference type="AlphaFoldDB" id="A0A9W5X7P1"/>
<name>A0A9W5X7P1_9BACI</name>
<dbReference type="EMBL" id="BMJD01000048">
    <property type="protein sequence ID" value="GGB57917.1"/>
    <property type="molecule type" value="Genomic_DNA"/>
</dbReference>
<comment type="caution">
    <text evidence="1">The sequence shown here is derived from an EMBL/GenBank/DDBJ whole genome shotgun (WGS) entry which is preliminary data.</text>
</comment>
<evidence type="ECO:0000313" key="1">
    <source>
        <dbReference type="EMBL" id="GGB57917.1"/>
    </source>
</evidence>
<sequence length="49" mass="5790">MDNNFFKKEVLDKFRVPVVIVDVDDNSWKINDLAKLMFIKSNVNFTDLL</sequence>
<dbReference type="Proteomes" id="UP000621492">
    <property type="component" value="Unassembled WGS sequence"/>
</dbReference>